<protein>
    <submittedName>
        <fullName evidence="1">Uncharacterized protein</fullName>
    </submittedName>
</protein>
<keyword evidence="2" id="KW-1185">Reference proteome</keyword>
<name>A0A3S5B8X3_9PLAT</name>
<proteinExistence type="predicted"/>
<dbReference type="Proteomes" id="UP000784294">
    <property type="component" value="Unassembled WGS sequence"/>
</dbReference>
<organism evidence="1 2">
    <name type="scientific">Protopolystoma xenopodis</name>
    <dbReference type="NCBI Taxonomy" id="117903"/>
    <lineage>
        <taxon>Eukaryota</taxon>
        <taxon>Metazoa</taxon>
        <taxon>Spiralia</taxon>
        <taxon>Lophotrochozoa</taxon>
        <taxon>Platyhelminthes</taxon>
        <taxon>Monogenea</taxon>
        <taxon>Polyopisthocotylea</taxon>
        <taxon>Polystomatidea</taxon>
        <taxon>Polystomatidae</taxon>
        <taxon>Protopolystoma</taxon>
    </lineage>
</organism>
<gene>
    <name evidence="1" type="ORF">PXEA_LOCUS30699</name>
</gene>
<dbReference type="AlphaFoldDB" id="A0A3S5B8X3"/>
<comment type="caution">
    <text evidence="1">The sequence shown here is derived from an EMBL/GenBank/DDBJ whole genome shotgun (WGS) entry which is preliminary data.</text>
</comment>
<dbReference type="EMBL" id="CAAALY010254440">
    <property type="protein sequence ID" value="VEL37259.1"/>
    <property type="molecule type" value="Genomic_DNA"/>
</dbReference>
<accession>A0A3S5B8X3</accession>
<reference evidence="1" key="1">
    <citation type="submission" date="2018-11" db="EMBL/GenBank/DDBJ databases">
        <authorList>
            <consortium name="Pathogen Informatics"/>
        </authorList>
    </citation>
    <scope>NUCLEOTIDE SEQUENCE</scope>
</reference>
<sequence>MSWPGVLTRSWIYRSLRMKQRGNWLFQGHSGGSSSSISKSSISNSHYASLRCSLPKLSSGSLCHPKASLKSPSLAASLALACYSRSLQLLVLARQAANLPSVDSTLTGKEDQML</sequence>
<evidence type="ECO:0000313" key="1">
    <source>
        <dbReference type="EMBL" id="VEL37259.1"/>
    </source>
</evidence>
<evidence type="ECO:0000313" key="2">
    <source>
        <dbReference type="Proteomes" id="UP000784294"/>
    </source>
</evidence>